<protein>
    <submittedName>
        <fullName evidence="3">Transposase family protein</fullName>
    </submittedName>
</protein>
<keyword evidence="4" id="KW-1185">Reference proteome</keyword>
<feature type="compositionally biased region" description="Polar residues" evidence="1">
    <location>
        <begin position="86"/>
        <end position="98"/>
    </location>
</feature>
<accession>A0ABW0ZXQ2</accession>
<comment type="caution">
    <text evidence="3">The sequence shown here is derived from an EMBL/GenBank/DDBJ whole genome shotgun (WGS) entry which is preliminary data.</text>
</comment>
<evidence type="ECO:0000256" key="1">
    <source>
        <dbReference type="SAM" id="MobiDB-lite"/>
    </source>
</evidence>
<organism evidence="3 4">
    <name type="scientific">Actinomadura rugatobispora</name>
    <dbReference type="NCBI Taxonomy" id="1994"/>
    <lineage>
        <taxon>Bacteria</taxon>
        <taxon>Bacillati</taxon>
        <taxon>Actinomycetota</taxon>
        <taxon>Actinomycetes</taxon>
        <taxon>Streptosporangiales</taxon>
        <taxon>Thermomonosporaceae</taxon>
        <taxon>Actinomadura</taxon>
    </lineage>
</organism>
<evidence type="ECO:0000313" key="3">
    <source>
        <dbReference type="EMBL" id="MFC5748099.1"/>
    </source>
</evidence>
<evidence type="ECO:0000313" key="4">
    <source>
        <dbReference type="Proteomes" id="UP001596074"/>
    </source>
</evidence>
<feature type="domain" description="Transposase Helix-turn-helix" evidence="2">
    <location>
        <begin position="17"/>
        <end position="68"/>
    </location>
</feature>
<dbReference type="Proteomes" id="UP001596074">
    <property type="component" value="Unassembled WGS sequence"/>
</dbReference>
<feature type="region of interest" description="Disordered" evidence="1">
    <location>
        <begin position="74"/>
        <end position="98"/>
    </location>
</feature>
<sequence length="98" mass="10748">MADLIRKHRCRVGSWWRRLPPGRQALLVLVHLRRNKTFAGLAAAFDVGAATAHRYVIEVIELLAELAPDLQQASDPHLDIEGVPDPNTSPGSTPTHPA</sequence>
<proteinExistence type="predicted"/>
<dbReference type="EMBL" id="JBHSON010000028">
    <property type="protein sequence ID" value="MFC5748099.1"/>
    <property type="molecule type" value="Genomic_DNA"/>
</dbReference>
<evidence type="ECO:0000259" key="2">
    <source>
        <dbReference type="Pfam" id="PF13613"/>
    </source>
</evidence>
<gene>
    <name evidence="3" type="ORF">ACFPZN_20925</name>
</gene>
<name>A0ABW0ZXQ2_9ACTN</name>
<dbReference type="Pfam" id="PF13613">
    <property type="entry name" value="HTH_Tnp_4"/>
    <property type="match status" value="1"/>
</dbReference>
<dbReference type="RefSeq" id="WP_378283737.1">
    <property type="nucleotide sequence ID" value="NZ_JBHSON010000028.1"/>
</dbReference>
<dbReference type="InterPro" id="IPR027805">
    <property type="entry name" value="Transposase_HTH_dom"/>
</dbReference>
<reference evidence="4" key="1">
    <citation type="journal article" date="2019" name="Int. J. Syst. Evol. Microbiol.">
        <title>The Global Catalogue of Microorganisms (GCM) 10K type strain sequencing project: providing services to taxonomists for standard genome sequencing and annotation.</title>
        <authorList>
            <consortium name="The Broad Institute Genomics Platform"/>
            <consortium name="The Broad Institute Genome Sequencing Center for Infectious Disease"/>
            <person name="Wu L."/>
            <person name="Ma J."/>
        </authorList>
    </citation>
    <scope>NUCLEOTIDE SEQUENCE [LARGE SCALE GENOMIC DNA]</scope>
    <source>
        <strain evidence="4">KCTC 42087</strain>
    </source>
</reference>